<dbReference type="PROSITE" id="PS50004">
    <property type="entry name" value="C2"/>
    <property type="match status" value="1"/>
</dbReference>
<dbReference type="InterPro" id="IPR035892">
    <property type="entry name" value="C2_domain_sf"/>
</dbReference>
<gene>
    <name evidence="2" type="ORF">EB796_012116</name>
</gene>
<protein>
    <recommendedName>
        <fullName evidence="1">C2 domain-containing protein</fullName>
    </recommendedName>
</protein>
<dbReference type="AlphaFoldDB" id="A0A7J7JUB7"/>
<name>A0A7J7JUB7_BUGNE</name>
<dbReference type="InterPro" id="IPR045052">
    <property type="entry name" value="Copine"/>
</dbReference>
<organism evidence="2 3">
    <name type="scientific">Bugula neritina</name>
    <name type="common">Brown bryozoan</name>
    <name type="synonym">Sertularia neritina</name>
    <dbReference type="NCBI Taxonomy" id="10212"/>
    <lineage>
        <taxon>Eukaryota</taxon>
        <taxon>Metazoa</taxon>
        <taxon>Spiralia</taxon>
        <taxon>Lophotrochozoa</taxon>
        <taxon>Bryozoa</taxon>
        <taxon>Gymnolaemata</taxon>
        <taxon>Cheilostomatida</taxon>
        <taxon>Flustrina</taxon>
        <taxon>Buguloidea</taxon>
        <taxon>Bugulidae</taxon>
        <taxon>Bugula</taxon>
    </lineage>
</organism>
<reference evidence="2" key="1">
    <citation type="submission" date="2020-06" db="EMBL/GenBank/DDBJ databases">
        <title>Draft genome of Bugula neritina, a colonial animal packing powerful symbionts and potential medicines.</title>
        <authorList>
            <person name="Rayko M."/>
        </authorList>
    </citation>
    <scope>NUCLEOTIDE SEQUENCE [LARGE SCALE GENOMIC DNA]</scope>
    <source>
        <strain evidence="2">Kwan_BN1</strain>
    </source>
</reference>
<proteinExistence type="predicted"/>
<evidence type="ECO:0000313" key="2">
    <source>
        <dbReference type="EMBL" id="KAF6029547.1"/>
    </source>
</evidence>
<dbReference type="OrthoDB" id="5855668at2759"/>
<dbReference type="GO" id="GO:0071277">
    <property type="term" value="P:cellular response to calcium ion"/>
    <property type="evidence" value="ECO:0007669"/>
    <property type="project" value="TreeGrafter"/>
</dbReference>
<keyword evidence="3" id="KW-1185">Reference proteome</keyword>
<dbReference type="Proteomes" id="UP000593567">
    <property type="component" value="Unassembled WGS sequence"/>
</dbReference>
<comment type="caution">
    <text evidence="2">The sequence shown here is derived from an EMBL/GenBank/DDBJ whole genome shotgun (WGS) entry which is preliminary data.</text>
</comment>
<dbReference type="GO" id="GO:0005544">
    <property type="term" value="F:calcium-dependent phospholipid binding"/>
    <property type="evidence" value="ECO:0007669"/>
    <property type="project" value="InterPro"/>
</dbReference>
<dbReference type="PANTHER" id="PTHR10857">
    <property type="entry name" value="COPINE"/>
    <property type="match status" value="1"/>
</dbReference>
<dbReference type="SUPFAM" id="SSF49562">
    <property type="entry name" value="C2 domain (Calcium/lipid-binding domain, CaLB)"/>
    <property type="match status" value="1"/>
</dbReference>
<dbReference type="InterPro" id="IPR000008">
    <property type="entry name" value="C2_dom"/>
</dbReference>
<dbReference type="CDD" id="cd04048">
    <property type="entry name" value="C2A_Copine"/>
    <property type="match status" value="1"/>
</dbReference>
<feature type="domain" description="C2" evidence="1">
    <location>
        <begin position="1"/>
        <end position="85"/>
    </location>
</feature>
<sequence>MPNFPLTQNAVPSTKVEISVSCRKLLDKDITSKSDPICILYICEFGSTKFLEFGRTEEIKDTLNPDFVKKFIVEYHFEEQQNSDS</sequence>
<dbReference type="GO" id="GO:0005886">
    <property type="term" value="C:plasma membrane"/>
    <property type="evidence" value="ECO:0007669"/>
    <property type="project" value="TreeGrafter"/>
</dbReference>
<dbReference type="EMBL" id="VXIV02001809">
    <property type="protein sequence ID" value="KAF6029547.1"/>
    <property type="molecule type" value="Genomic_DNA"/>
</dbReference>
<evidence type="ECO:0000259" key="1">
    <source>
        <dbReference type="PROSITE" id="PS50004"/>
    </source>
</evidence>
<dbReference type="PANTHER" id="PTHR10857:SF106">
    <property type="entry name" value="C2 DOMAIN-CONTAINING PROTEIN"/>
    <property type="match status" value="1"/>
</dbReference>
<dbReference type="Gene3D" id="2.60.40.150">
    <property type="entry name" value="C2 domain"/>
    <property type="match status" value="1"/>
</dbReference>
<accession>A0A7J7JUB7</accession>
<dbReference type="Pfam" id="PF00168">
    <property type="entry name" value="C2"/>
    <property type="match status" value="1"/>
</dbReference>
<evidence type="ECO:0000313" key="3">
    <source>
        <dbReference type="Proteomes" id="UP000593567"/>
    </source>
</evidence>